<sequence length="69" mass="7046">MANPAGQQPTSTATNTTPEAGQGTNTTPSVTGAHDEAYTPGYGPAPEQRADDIKKTFGAIDKILAPEST</sequence>
<reference evidence="2 3" key="1">
    <citation type="submission" date="2019-04" db="EMBL/GenBank/DDBJ databases">
        <title>Comparative genomics and transcriptomics to analyze fruiting body development in filamentous ascomycetes.</title>
        <authorList>
            <consortium name="DOE Joint Genome Institute"/>
            <person name="Lutkenhaus R."/>
            <person name="Traeger S."/>
            <person name="Breuer J."/>
            <person name="Kuo A."/>
            <person name="Lipzen A."/>
            <person name="Pangilinan J."/>
            <person name="Dilworth D."/>
            <person name="Sandor L."/>
            <person name="Poggeler S."/>
            <person name="Barry K."/>
            <person name="Grigoriev I.V."/>
            <person name="Nowrousian M."/>
        </authorList>
    </citation>
    <scope>NUCLEOTIDE SEQUENCE [LARGE SCALE GENOMIC DNA]</scope>
    <source>
        <strain evidence="2 3">CBS 389.68</strain>
    </source>
</reference>
<evidence type="ECO:0000256" key="1">
    <source>
        <dbReference type="SAM" id="MobiDB-lite"/>
    </source>
</evidence>
<protein>
    <submittedName>
        <fullName evidence="2">Uncharacterized protein</fullName>
    </submittedName>
</protein>
<proteinExistence type="predicted"/>
<evidence type="ECO:0000313" key="2">
    <source>
        <dbReference type="EMBL" id="TGZ78463.1"/>
    </source>
</evidence>
<organism evidence="2 3">
    <name type="scientific">Ascodesmis nigricans</name>
    <dbReference type="NCBI Taxonomy" id="341454"/>
    <lineage>
        <taxon>Eukaryota</taxon>
        <taxon>Fungi</taxon>
        <taxon>Dikarya</taxon>
        <taxon>Ascomycota</taxon>
        <taxon>Pezizomycotina</taxon>
        <taxon>Pezizomycetes</taxon>
        <taxon>Pezizales</taxon>
        <taxon>Ascodesmidaceae</taxon>
        <taxon>Ascodesmis</taxon>
    </lineage>
</organism>
<feature type="compositionally biased region" description="Polar residues" evidence="1">
    <location>
        <begin position="1"/>
        <end position="30"/>
    </location>
</feature>
<dbReference type="AlphaFoldDB" id="A0A4S2MN49"/>
<name>A0A4S2MN49_9PEZI</name>
<keyword evidence="3" id="KW-1185">Reference proteome</keyword>
<feature type="region of interest" description="Disordered" evidence="1">
    <location>
        <begin position="1"/>
        <end position="54"/>
    </location>
</feature>
<dbReference type="EMBL" id="ML220141">
    <property type="protein sequence ID" value="TGZ78463.1"/>
    <property type="molecule type" value="Genomic_DNA"/>
</dbReference>
<dbReference type="Proteomes" id="UP000298138">
    <property type="component" value="Unassembled WGS sequence"/>
</dbReference>
<dbReference type="InParanoid" id="A0A4S2MN49"/>
<gene>
    <name evidence="2" type="ORF">EX30DRAFT_343183</name>
</gene>
<evidence type="ECO:0000313" key="3">
    <source>
        <dbReference type="Proteomes" id="UP000298138"/>
    </source>
</evidence>
<accession>A0A4S2MN49</accession>